<dbReference type="PROSITE" id="PS50887">
    <property type="entry name" value="GGDEF"/>
    <property type="match status" value="1"/>
</dbReference>
<evidence type="ECO:0000259" key="3">
    <source>
        <dbReference type="PROSITE" id="PS50887"/>
    </source>
</evidence>
<dbReference type="OrthoDB" id="9762141at2"/>
<dbReference type="Proteomes" id="UP000287601">
    <property type="component" value="Chromosome"/>
</dbReference>
<dbReference type="InterPro" id="IPR029787">
    <property type="entry name" value="Nucleotide_cyclase"/>
</dbReference>
<evidence type="ECO:0000313" key="4">
    <source>
        <dbReference type="EMBL" id="QAT43594.1"/>
    </source>
</evidence>
<evidence type="ECO:0000256" key="1">
    <source>
        <dbReference type="SAM" id="Phobius"/>
    </source>
</evidence>
<proteinExistence type="predicted"/>
<feature type="transmembrane region" description="Helical" evidence="1">
    <location>
        <begin position="159"/>
        <end position="178"/>
    </location>
</feature>
<reference evidence="4 5" key="1">
    <citation type="submission" date="2019-01" db="EMBL/GenBank/DDBJ databases">
        <title>Draft genomes of a novel of Aminipila strains.</title>
        <authorList>
            <person name="Ma S."/>
        </authorList>
    </citation>
    <scope>NUCLEOTIDE SEQUENCE [LARGE SCALE GENOMIC DNA]</scope>
    <source>
        <strain evidence="5">JN-39</strain>
    </source>
</reference>
<dbReference type="CDD" id="cd01948">
    <property type="entry name" value="EAL"/>
    <property type="match status" value="1"/>
</dbReference>
<dbReference type="InterPro" id="IPR001633">
    <property type="entry name" value="EAL_dom"/>
</dbReference>
<dbReference type="Pfam" id="PF00563">
    <property type="entry name" value="EAL"/>
    <property type="match status" value="1"/>
</dbReference>
<dbReference type="EMBL" id="CP035281">
    <property type="protein sequence ID" value="QAT43594.1"/>
    <property type="molecule type" value="Genomic_DNA"/>
</dbReference>
<feature type="domain" description="EAL" evidence="2">
    <location>
        <begin position="637"/>
        <end position="883"/>
    </location>
</feature>
<dbReference type="Gene3D" id="3.30.70.270">
    <property type="match status" value="1"/>
</dbReference>
<protein>
    <submittedName>
        <fullName evidence="4">GGDEF domain-containing protein</fullName>
    </submittedName>
</protein>
<keyword evidence="1" id="KW-0812">Transmembrane</keyword>
<feature type="transmembrane region" description="Helical" evidence="1">
    <location>
        <begin position="438"/>
        <end position="459"/>
    </location>
</feature>
<dbReference type="GO" id="GO:0071111">
    <property type="term" value="F:cyclic-guanylate-specific phosphodiesterase activity"/>
    <property type="evidence" value="ECO:0007669"/>
    <property type="project" value="InterPro"/>
</dbReference>
<evidence type="ECO:0000313" key="5">
    <source>
        <dbReference type="Proteomes" id="UP000287601"/>
    </source>
</evidence>
<dbReference type="AlphaFoldDB" id="A0A410PXH8"/>
<dbReference type="PROSITE" id="PS50883">
    <property type="entry name" value="EAL"/>
    <property type="match status" value="1"/>
</dbReference>
<dbReference type="InterPro" id="IPR050706">
    <property type="entry name" value="Cyclic-di-GMP_PDE-like"/>
</dbReference>
<dbReference type="SMART" id="SM00267">
    <property type="entry name" value="GGDEF"/>
    <property type="match status" value="1"/>
</dbReference>
<dbReference type="InterPro" id="IPR043128">
    <property type="entry name" value="Rev_trsase/Diguanyl_cyclase"/>
</dbReference>
<accession>A0A410PXH8</accession>
<keyword evidence="5" id="KW-1185">Reference proteome</keyword>
<dbReference type="Gene3D" id="3.20.20.450">
    <property type="entry name" value="EAL domain"/>
    <property type="match status" value="1"/>
</dbReference>
<name>A0A410PXH8_9FIRM</name>
<keyword evidence="1" id="KW-1133">Transmembrane helix</keyword>
<dbReference type="KEGG" id="amij:EQM06_10390"/>
<organism evidence="4 5">
    <name type="scientific">Aminipila luticellarii</name>
    <dbReference type="NCBI Taxonomy" id="2507160"/>
    <lineage>
        <taxon>Bacteria</taxon>
        <taxon>Bacillati</taxon>
        <taxon>Bacillota</taxon>
        <taxon>Clostridia</taxon>
        <taxon>Peptostreptococcales</taxon>
        <taxon>Anaerovoracaceae</taxon>
        <taxon>Aminipila</taxon>
    </lineage>
</organism>
<dbReference type="PANTHER" id="PTHR33121:SF79">
    <property type="entry name" value="CYCLIC DI-GMP PHOSPHODIESTERASE PDED-RELATED"/>
    <property type="match status" value="1"/>
</dbReference>
<gene>
    <name evidence="4" type="ORF">EQM06_10390</name>
</gene>
<sequence length="883" mass="102142">MVLKTAERFYLTLEVDMDSMTVILIKDGKEGRTYDASQYFQYFVEYGVRKTDVVQLQEHFSIDYFQNMLITGKSDESFEFCVQFAGEDYKILQCKMKLLESSSSNIIRILLEDISHKRVQQLVYIKEHFEKRPHKPFVKPFDIKFEEQKDHNLKDLKKYKIIIGVTCLLCILLSAIFFQDIYSKKVDKAAEDAMNSCKSTNRFISQQLNCISHNLSAFKNLTSSMGTQMTKNKMMEYVEAEKREYGYEAIFFVDEKGNLLYTGNSVEPDNKTKLEEGADYSAKEGFFVTADYFSGSTLINYIVPATGLRLDGVPYKSIGTIFDINKICSASLINGASDKYDMVIIDKAGNILWSRQSETSFVNQENLFEYLSQTPRIIEPEYRPANLTATLEQKSSGTFTFMADGKKKFAAYMPLPIQDLYLVSLSKGGGLGTDGVRILILAVLMWAMFLTLPILLLFYQSRRIKEEKGLLEEIAYSDGVTGGMSMNYFDRKAKEIISKMECSYALVDTNLHNFGVYNENYGHIRGDELIRSVFLGISKYLDDDEIVCRNYAEHMMILMKYEGESQLEERLVRIGKCIIETNFKLECGVYVIRDITMDLNLAKERAGMALKNEINKEKNNVIISYYDVKLLEKILFEKKLENTMYRAFRNGEFKIYVEPRYDLRTRALCNGDAYAVWEHPEKGTLLPQQYTGVFERRGLIMCLDSFIYEEICKRFRKHLDKGRNCMPISITLHRNHFNVTDFIHKLQRIKDRYNVPGEYFSFEISEEILFEKKHLVEKIVRCIHDMGSDCIIGEYKERYLPLEALYKTGVDFVKFEPDILDKNRPPEMIDSILQMTRSIHAKSIVTGVSRQSEIAYLTKVSCDQAKGDAFAKDISLDEYIHIL</sequence>
<dbReference type="RefSeq" id="WP_128746372.1">
    <property type="nucleotide sequence ID" value="NZ_CP035281.1"/>
</dbReference>
<dbReference type="SUPFAM" id="SSF55073">
    <property type="entry name" value="Nucleotide cyclase"/>
    <property type="match status" value="1"/>
</dbReference>
<dbReference type="Pfam" id="PF00990">
    <property type="entry name" value="GGDEF"/>
    <property type="match status" value="1"/>
</dbReference>
<dbReference type="PANTHER" id="PTHR33121">
    <property type="entry name" value="CYCLIC DI-GMP PHOSPHODIESTERASE PDEF"/>
    <property type="match status" value="1"/>
</dbReference>
<evidence type="ECO:0000259" key="2">
    <source>
        <dbReference type="PROSITE" id="PS50883"/>
    </source>
</evidence>
<dbReference type="InterPro" id="IPR000160">
    <property type="entry name" value="GGDEF_dom"/>
</dbReference>
<dbReference type="InterPro" id="IPR035919">
    <property type="entry name" value="EAL_sf"/>
</dbReference>
<dbReference type="SUPFAM" id="SSF141868">
    <property type="entry name" value="EAL domain-like"/>
    <property type="match status" value="1"/>
</dbReference>
<keyword evidence="1" id="KW-0472">Membrane</keyword>
<dbReference type="SMART" id="SM00052">
    <property type="entry name" value="EAL"/>
    <property type="match status" value="1"/>
</dbReference>
<feature type="domain" description="GGDEF" evidence="3">
    <location>
        <begin position="502"/>
        <end position="626"/>
    </location>
</feature>